<dbReference type="InterPro" id="IPR029014">
    <property type="entry name" value="NiFe-Hase_large"/>
</dbReference>
<feature type="binding site" evidence="7">
    <location>
        <position position="547"/>
    </location>
    <ligand>
        <name>Mg(2+)</name>
        <dbReference type="ChEBI" id="CHEBI:18420"/>
    </ligand>
</feature>
<keyword evidence="10" id="KW-1185">Reference proteome</keyword>
<keyword evidence="5 7" id="KW-0479">Metal-binding</keyword>
<gene>
    <name evidence="9" type="ORF">IPA_00495</name>
</gene>
<evidence type="ECO:0000256" key="7">
    <source>
        <dbReference type="PIRSR" id="PIRSR601501-1"/>
    </source>
</evidence>
<dbReference type="Proteomes" id="UP001063698">
    <property type="component" value="Chromosome"/>
</dbReference>
<feature type="binding site" evidence="7">
    <location>
        <position position="83"/>
    </location>
    <ligand>
        <name>Fe cation</name>
        <dbReference type="ChEBI" id="CHEBI:24875"/>
    </ligand>
</feature>
<dbReference type="Gene3D" id="1.10.645.10">
    <property type="entry name" value="Cytochrome-c3 Hydrogenase, chain B"/>
    <property type="match status" value="1"/>
</dbReference>
<dbReference type="GO" id="GO:0016151">
    <property type="term" value="F:nickel cation binding"/>
    <property type="evidence" value="ECO:0007669"/>
    <property type="project" value="InterPro"/>
</dbReference>
<protein>
    <submittedName>
        <fullName evidence="9">Cytochrome B</fullName>
    </submittedName>
</protein>
<feature type="binding site" evidence="7">
    <location>
        <position position="625"/>
    </location>
    <ligand>
        <name>Mg(2+)</name>
        <dbReference type="ChEBI" id="CHEBI:18420"/>
    </ligand>
</feature>
<keyword evidence="7" id="KW-0460">Magnesium</keyword>
<dbReference type="PANTHER" id="PTHR42958:SF4">
    <property type="entry name" value="HYDROGENASE EXPRESSION_FORMATION PROTEIN HUPK"/>
    <property type="match status" value="1"/>
</dbReference>
<evidence type="ECO:0000313" key="9">
    <source>
        <dbReference type="EMBL" id="UXD21137.1"/>
    </source>
</evidence>
<dbReference type="PANTHER" id="PTHR42958">
    <property type="entry name" value="HYDROGENASE-2 LARGE CHAIN"/>
    <property type="match status" value="1"/>
</dbReference>
<dbReference type="InterPro" id="IPR050867">
    <property type="entry name" value="NiFe/NiFeSe_hydrgnase_LSU"/>
</dbReference>
<dbReference type="AlphaFoldDB" id="A0A977PJQ4"/>
<keyword evidence="7" id="KW-0408">Iron</keyword>
<feature type="binding site" evidence="7">
    <location>
        <position position="622"/>
    </location>
    <ligand>
        <name>Fe cation</name>
        <dbReference type="ChEBI" id="CHEBI:24875"/>
    </ligand>
</feature>
<comment type="cofactor">
    <cofactor evidence="7">
        <name>Fe cation</name>
        <dbReference type="ChEBI" id="CHEBI:24875"/>
    </cofactor>
</comment>
<feature type="binding site" evidence="7">
    <location>
        <position position="619"/>
    </location>
    <ligand>
        <name>Ni(2+)</name>
        <dbReference type="ChEBI" id="CHEBI:49786"/>
    </ligand>
</feature>
<proteinExistence type="inferred from homology"/>
<feature type="binding site" evidence="7">
    <location>
        <position position="80"/>
    </location>
    <ligand>
        <name>Ni(2+)</name>
        <dbReference type="ChEBI" id="CHEBI:49786"/>
    </ligand>
</feature>
<feature type="binding site" evidence="7">
    <location>
        <position position="83"/>
    </location>
    <ligand>
        <name>Ni(2+)</name>
        <dbReference type="ChEBI" id="CHEBI:49786"/>
    </ligand>
</feature>
<evidence type="ECO:0000313" key="10">
    <source>
        <dbReference type="Proteomes" id="UP001063698"/>
    </source>
</evidence>
<sequence>MMAEIFLPASNVKKIRGNVAELFIDPITRIEGHLALRAEIDVQKRKPKDTWVSATMFRGFEVFMRGRAPEDAIALSSRVCGVCGASHANAATIATDMALGAVPTELGVVLRNLAFVMTDHIYDHSIILNLLGGPDYSEVVVKKLTPDCWARAETTEAKYSHIHGYRKIADIMRDLNPIVGKIWQLTVKYQRIAREAGVLLYGRHSHPSTLVPGGISTDLSAGNYLLEEYTFRLVKLTAWVKFVTSIWMDIADFYNEQCDYMKQGMTYPKPTFYSPGLMDDPEIYSQMGDNYVDIYKAFDEAAMNRGTPSGLYIGGEKVSDKPSDMQRNVVELIDGSFYAPWKGNGKPPITEDPAGKPLVGGNEELAWFHPWNKTTIPKPTDLNWGSKYSWAATVRLYWNGKLYPFEVGPIARMFVTAHSNLKGWVEKAGGAIKHGGGKIEVTLPASRDVEDLPKGTWEEVTLTYHAPPFSTTIERVRARAFAMSVDIVEAWTNVLVALDYINHGKSKASRPWKEPAFSYGYGQLEAPRGNVEHWIVVKDARIANYQIHAPTTQNVGPKGPKDELKRYCSNDAWITRSPEGYCMSPFEAAAYNTVVTEEVPPQEWNGLDYVRAIRSFDPCIACAAHLEFTDNKKVVKTVKKMLTNACSL</sequence>
<dbReference type="GO" id="GO:0008901">
    <property type="term" value="F:ferredoxin hydrogenase activity"/>
    <property type="evidence" value="ECO:0007669"/>
    <property type="project" value="InterPro"/>
</dbReference>
<dbReference type="InterPro" id="IPR001501">
    <property type="entry name" value="Ni-dep_hyd_lsu"/>
</dbReference>
<evidence type="ECO:0000256" key="4">
    <source>
        <dbReference type="ARBA" id="ARBA00022596"/>
    </source>
</evidence>
<comment type="similarity">
    <text evidence="3 8">Belongs to the [NiFe]/[NiFeSe] hydrogenase large subunit family.</text>
</comment>
<keyword evidence="6 8" id="KW-0560">Oxidoreductase</keyword>
<dbReference type="KEGG" id="ipc:IPA_00495"/>
<dbReference type="PROSITE" id="PS00507">
    <property type="entry name" value="NI_HGENASE_L_1"/>
    <property type="match status" value="1"/>
</dbReference>
<name>A0A977PJQ4_9CREN</name>
<feature type="binding site" evidence="7">
    <location>
        <position position="61"/>
    </location>
    <ligand>
        <name>Mg(2+)</name>
        <dbReference type="ChEBI" id="CHEBI:18420"/>
    </ligand>
</feature>
<dbReference type="SUPFAM" id="SSF56762">
    <property type="entry name" value="HydB/Nqo4-like"/>
    <property type="match status" value="1"/>
</dbReference>
<accession>A0A977PJQ4</accession>
<dbReference type="Pfam" id="PF00374">
    <property type="entry name" value="NiFeSe_Hases"/>
    <property type="match status" value="2"/>
</dbReference>
<comment type="subcellular location">
    <subcellularLocation>
        <location evidence="2">Cell envelope</location>
    </subcellularLocation>
</comment>
<reference evidence="9" key="1">
    <citation type="submission" date="2013-11" db="EMBL/GenBank/DDBJ databases">
        <title>Comparative genomics of Ignicoccus.</title>
        <authorList>
            <person name="Podar M."/>
        </authorList>
    </citation>
    <scope>NUCLEOTIDE SEQUENCE</scope>
    <source>
        <strain evidence="9">DSM 13166</strain>
    </source>
</reference>
<organism evidence="9 10">
    <name type="scientific">Ignicoccus pacificus DSM 13166</name>
    <dbReference type="NCBI Taxonomy" id="940294"/>
    <lineage>
        <taxon>Archaea</taxon>
        <taxon>Thermoproteota</taxon>
        <taxon>Thermoprotei</taxon>
        <taxon>Desulfurococcales</taxon>
        <taxon>Desulfurococcaceae</taxon>
        <taxon>Ignicoccus</taxon>
    </lineage>
</organism>
<evidence type="ECO:0000256" key="8">
    <source>
        <dbReference type="RuleBase" id="RU003896"/>
    </source>
</evidence>
<evidence type="ECO:0000256" key="5">
    <source>
        <dbReference type="ARBA" id="ARBA00022723"/>
    </source>
</evidence>
<keyword evidence="4 7" id="KW-0533">Nickel</keyword>
<evidence type="ECO:0000256" key="6">
    <source>
        <dbReference type="ARBA" id="ARBA00023002"/>
    </source>
</evidence>
<comment type="cofactor">
    <cofactor evidence="1 7">
        <name>Ni(2+)</name>
        <dbReference type="ChEBI" id="CHEBI:49786"/>
    </cofactor>
</comment>
<evidence type="ECO:0000256" key="2">
    <source>
        <dbReference type="ARBA" id="ARBA00004196"/>
    </source>
</evidence>
<dbReference type="PROSITE" id="PS00508">
    <property type="entry name" value="NI_HGENASE_L_2"/>
    <property type="match status" value="1"/>
</dbReference>
<dbReference type="InterPro" id="IPR018194">
    <property type="entry name" value="Ni-dep_hyd_lsu_Ni_BS"/>
</dbReference>
<dbReference type="EMBL" id="CP006868">
    <property type="protein sequence ID" value="UXD21137.1"/>
    <property type="molecule type" value="Genomic_DNA"/>
</dbReference>
<evidence type="ECO:0000256" key="3">
    <source>
        <dbReference type="ARBA" id="ARBA00009292"/>
    </source>
</evidence>
<evidence type="ECO:0000256" key="1">
    <source>
        <dbReference type="ARBA" id="ARBA00001967"/>
    </source>
</evidence>